<name>A0ABT2S3X1_9FIRM</name>
<keyword evidence="2" id="KW-1185">Reference proteome</keyword>
<accession>A0ABT2S3X1</accession>
<reference evidence="1 2" key="1">
    <citation type="journal article" date="2021" name="ISME Commun">
        <title>Automated analysis of genomic sequences facilitates high-throughput and comprehensive description of bacteria.</title>
        <authorList>
            <person name="Hitch T.C.A."/>
        </authorList>
    </citation>
    <scope>NUCLEOTIDE SEQUENCE [LARGE SCALE GENOMIC DNA]</scope>
    <source>
        <strain evidence="1 2">Sanger_02</strain>
    </source>
</reference>
<gene>
    <name evidence="1" type="ORF">OCV65_02465</name>
</gene>
<protein>
    <submittedName>
        <fullName evidence="1">Uncharacterized protein</fullName>
    </submittedName>
</protein>
<organism evidence="1 2">
    <name type="scientific">Dorea ammoniilytica</name>
    <dbReference type="NCBI Taxonomy" id="2981788"/>
    <lineage>
        <taxon>Bacteria</taxon>
        <taxon>Bacillati</taxon>
        <taxon>Bacillota</taxon>
        <taxon>Clostridia</taxon>
        <taxon>Lachnospirales</taxon>
        <taxon>Lachnospiraceae</taxon>
        <taxon>Dorea</taxon>
    </lineage>
</organism>
<evidence type="ECO:0000313" key="1">
    <source>
        <dbReference type="EMBL" id="MCU6699102.1"/>
    </source>
</evidence>
<evidence type="ECO:0000313" key="2">
    <source>
        <dbReference type="Proteomes" id="UP001207605"/>
    </source>
</evidence>
<sequence length="149" mass="17321">MLQGIEQIFDNITEMITGLKRTTYQEKFETFQAEYGYYFEEMSAYMKETENHEAAAEAVGIRLMHAAEKKCGNRRGKLDGRTRSELSLFMVYYIFPSILKQGGDMETLAEGVLKVSRKTLRNKELQCADYDTIYYGFSDKILGFITRRK</sequence>
<dbReference type="RefSeq" id="WP_262580853.1">
    <property type="nucleotide sequence ID" value="NZ_JAOQJV010000002.1"/>
</dbReference>
<dbReference type="EMBL" id="JAOQJV010000002">
    <property type="protein sequence ID" value="MCU6699102.1"/>
    <property type="molecule type" value="Genomic_DNA"/>
</dbReference>
<proteinExistence type="predicted"/>
<comment type="caution">
    <text evidence="1">The sequence shown here is derived from an EMBL/GenBank/DDBJ whole genome shotgun (WGS) entry which is preliminary data.</text>
</comment>
<dbReference type="Proteomes" id="UP001207605">
    <property type="component" value="Unassembled WGS sequence"/>
</dbReference>